<dbReference type="SUPFAM" id="SSF56574">
    <property type="entry name" value="Serpins"/>
    <property type="match status" value="1"/>
</dbReference>
<dbReference type="PANTHER" id="PTHR11461">
    <property type="entry name" value="SERINE PROTEASE INHIBITOR, SERPIN"/>
    <property type="match status" value="1"/>
</dbReference>
<dbReference type="RefSeq" id="WP_138405316.1">
    <property type="nucleotide sequence ID" value="NZ_VBSP01000050.1"/>
</dbReference>
<dbReference type="Gene3D" id="2.30.39.10">
    <property type="entry name" value="Alpha-1-antitrypsin, domain 1"/>
    <property type="match status" value="1"/>
</dbReference>
<dbReference type="InterPro" id="IPR023796">
    <property type="entry name" value="Serpin_dom"/>
</dbReference>
<dbReference type="InterPro" id="IPR036186">
    <property type="entry name" value="Serpin_sf"/>
</dbReference>
<dbReference type="Proteomes" id="UP000306420">
    <property type="component" value="Unassembled WGS sequence"/>
</dbReference>
<comment type="caution">
    <text evidence="4">The sequence shown here is derived from an EMBL/GenBank/DDBJ whole genome shotgun (WGS) entry which is preliminary data.</text>
</comment>
<dbReference type="InterPro" id="IPR042178">
    <property type="entry name" value="Serpin_sf_1"/>
</dbReference>
<dbReference type="EMBL" id="VBSP01000050">
    <property type="protein sequence ID" value="TLQ39728.1"/>
    <property type="molecule type" value="Genomic_DNA"/>
</dbReference>
<dbReference type="SMART" id="SM00093">
    <property type="entry name" value="SERPIN"/>
    <property type="match status" value="1"/>
</dbReference>
<dbReference type="PANTHER" id="PTHR11461:SF211">
    <property type="entry name" value="GH10112P-RELATED"/>
    <property type="match status" value="1"/>
</dbReference>
<dbReference type="InterPro" id="IPR000215">
    <property type="entry name" value="Serpin_fam"/>
</dbReference>
<feature type="signal peptide" evidence="2">
    <location>
        <begin position="1"/>
        <end position="32"/>
    </location>
</feature>
<proteinExistence type="inferred from homology"/>
<keyword evidence="2" id="KW-0732">Signal</keyword>
<dbReference type="AlphaFoldDB" id="A0A5R9DU15"/>
<reference evidence="4 5" key="1">
    <citation type="submission" date="2019-05" db="EMBL/GenBank/DDBJ databases">
        <title>The metagenome of a microbial culture collection derived from dairy environment covers the genomic content of the human microbiome.</title>
        <authorList>
            <person name="Roder T."/>
            <person name="Wuthrich D."/>
            <person name="Sattari Z."/>
            <person name="Von Ah U."/>
            <person name="Bar C."/>
            <person name="Ronchi F."/>
            <person name="Macpherson A.J."/>
            <person name="Ganal-Vonarburg S.C."/>
            <person name="Bruggmann R."/>
            <person name="Vergeres G."/>
        </authorList>
    </citation>
    <scope>NUCLEOTIDE SEQUENCE [LARGE SCALE GENOMIC DNA]</scope>
    <source>
        <strain evidence="4 5">FAM 24227</strain>
    </source>
</reference>
<sequence>MFNLLKRVSQLCKYLLVVILAVSTMTPRLVSASEQVEGDFEGNLAQQIQDFSQELRPLVSEEVEENALYSPLSYYLALLTLEPGLTGSEKERLSEVLIPEGMDRDEYVASMASFIKEATEGDEPIFDTKTYLLGREDLKWNSTYLEDTKDLATEASRVDFQDSSTYESLNEDIAELTEGLIDPYYSEARIAEMTSNDYLQIVMMNLLYFKSNWLNVFNEELNTDETFYGRDDETVVPMMHLEESIPYLEGDGFQAILLPYRNQANLLIVIPDEAADDESMWEAYQSVLEQEEEINNKTIALTLPKFESSGSFDLTNSLDAFDLSNFKEDLGETDFFTTQEETALSQILQRIELVLDEEGTSAAAVTEINIETTMAPVEEEPIELKVDRPFAYGIIYKDIPLFEGLIHNISE</sequence>
<protein>
    <submittedName>
        <fullName evidence="4">Serpin family protein</fullName>
    </submittedName>
</protein>
<dbReference type="OrthoDB" id="9764871at2"/>
<feature type="chain" id="PRO_5024288680" evidence="2">
    <location>
        <begin position="33"/>
        <end position="411"/>
    </location>
</feature>
<evidence type="ECO:0000256" key="1">
    <source>
        <dbReference type="RuleBase" id="RU000411"/>
    </source>
</evidence>
<evidence type="ECO:0000313" key="5">
    <source>
        <dbReference type="Proteomes" id="UP000306420"/>
    </source>
</evidence>
<organism evidence="4 5">
    <name type="scientific">Ruoffia tabacinasalis</name>
    <dbReference type="NCBI Taxonomy" id="87458"/>
    <lineage>
        <taxon>Bacteria</taxon>
        <taxon>Bacillati</taxon>
        <taxon>Bacillota</taxon>
        <taxon>Bacilli</taxon>
        <taxon>Lactobacillales</taxon>
        <taxon>Aerococcaceae</taxon>
        <taxon>Ruoffia</taxon>
    </lineage>
</organism>
<accession>A0A5R9DU15</accession>
<dbReference type="InterPro" id="IPR042185">
    <property type="entry name" value="Serpin_sf_2"/>
</dbReference>
<dbReference type="Pfam" id="PF00079">
    <property type="entry name" value="Serpin"/>
    <property type="match status" value="1"/>
</dbReference>
<comment type="similarity">
    <text evidence="1">Belongs to the serpin family.</text>
</comment>
<dbReference type="Gene3D" id="3.30.497.10">
    <property type="entry name" value="Antithrombin, subunit I, domain 2"/>
    <property type="match status" value="1"/>
</dbReference>
<dbReference type="GO" id="GO:0004867">
    <property type="term" value="F:serine-type endopeptidase inhibitor activity"/>
    <property type="evidence" value="ECO:0007669"/>
    <property type="project" value="InterPro"/>
</dbReference>
<feature type="domain" description="Serpin" evidence="3">
    <location>
        <begin position="53"/>
        <end position="409"/>
    </location>
</feature>
<evidence type="ECO:0000256" key="2">
    <source>
        <dbReference type="SAM" id="SignalP"/>
    </source>
</evidence>
<dbReference type="GO" id="GO:0005615">
    <property type="term" value="C:extracellular space"/>
    <property type="evidence" value="ECO:0007669"/>
    <property type="project" value="InterPro"/>
</dbReference>
<evidence type="ECO:0000313" key="4">
    <source>
        <dbReference type="EMBL" id="TLQ39728.1"/>
    </source>
</evidence>
<gene>
    <name evidence="4" type="ORF">FEZ33_10365</name>
</gene>
<evidence type="ECO:0000259" key="3">
    <source>
        <dbReference type="SMART" id="SM00093"/>
    </source>
</evidence>
<name>A0A5R9DU15_9LACT</name>